<proteinExistence type="predicted"/>
<dbReference type="OrthoDB" id="691673at2759"/>
<reference evidence="3 4" key="1">
    <citation type="journal article" date="2018" name="Cell">
        <title>The Chara Genome: Secondary Complexity and Implications for Plant Terrestrialization.</title>
        <authorList>
            <person name="Nishiyama T."/>
            <person name="Sakayama H."/>
            <person name="Vries J.D."/>
            <person name="Buschmann H."/>
            <person name="Saint-Marcoux D."/>
            <person name="Ullrich K.K."/>
            <person name="Haas F.B."/>
            <person name="Vanderstraeten L."/>
            <person name="Becker D."/>
            <person name="Lang D."/>
            <person name="Vosolsobe S."/>
            <person name="Rombauts S."/>
            <person name="Wilhelmsson P.K.I."/>
            <person name="Janitza P."/>
            <person name="Kern R."/>
            <person name="Heyl A."/>
            <person name="Rumpler F."/>
            <person name="Villalobos L.I.A.C."/>
            <person name="Clay J.M."/>
            <person name="Skokan R."/>
            <person name="Toyoda A."/>
            <person name="Suzuki Y."/>
            <person name="Kagoshima H."/>
            <person name="Schijlen E."/>
            <person name="Tajeshwar N."/>
            <person name="Catarino B."/>
            <person name="Hetherington A.J."/>
            <person name="Saltykova A."/>
            <person name="Bonnot C."/>
            <person name="Breuninger H."/>
            <person name="Symeonidi A."/>
            <person name="Radhakrishnan G.V."/>
            <person name="Van Nieuwerburgh F."/>
            <person name="Deforce D."/>
            <person name="Chang C."/>
            <person name="Karol K.G."/>
            <person name="Hedrich R."/>
            <person name="Ulvskov P."/>
            <person name="Glockner G."/>
            <person name="Delwiche C.F."/>
            <person name="Petrasek J."/>
            <person name="Van de Peer Y."/>
            <person name="Friml J."/>
            <person name="Beilby M."/>
            <person name="Dolan L."/>
            <person name="Kohara Y."/>
            <person name="Sugano S."/>
            <person name="Fujiyama A."/>
            <person name="Delaux P.-M."/>
            <person name="Quint M."/>
            <person name="TheiBen G."/>
            <person name="Hagemann M."/>
            <person name="Harholt J."/>
            <person name="Dunand C."/>
            <person name="Zachgo S."/>
            <person name="Langdale J."/>
            <person name="Maumus F."/>
            <person name="Straeten D.V.D."/>
            <person name="Gould S.B."/>
            <person name="Rensing S.A."/>
        </authorList>
    </citation>
    <scope>NUCLEOTIDE SEQUENCE [LARGE SCALE GENOMIC DNA]</scope>
    <source>
        <strain evidence="3 4">S276</strain>
    </source>
</reference>
<feature type="compositionally biased region" description="Basic and acidic residues" evidence="1">
    <location>
        <begin position="228"/>
        <end position="244"/>
    </location>
</feature>
<comment type="caution">
    <text evidence="3">The sequence shown here is derived from an EMBL/GenBank/DDBJ whole genome shotgun (WGS) entry which is preliminary data.</text>
</comment>
<protein>
    <recommendedName>
        <fullName evidence="2">Myb/SANT-like DNA-binding domain-containing protein</fullName>
    </recommendedName>
</protein>
<feature type="compositionally biased region" description="Polar residues" evidence="1">
    <location>
        <begin position="144"/>
        <end position="157"/>
    </location>
</feature>
<feature type="compositionally biased region" description="Acidic residues" evidence="1">
    <location>
        <begin position="179"/>
        <end position="200"/>
    </location>
</feature>
<feature type="region of interest" description="Disordered" evidence="1">
    <location>
        <begin position="125"/>
        <end position="254"/>
    </location>
</feature>
<evidence type="ECO:0000313" key="3">
    <source>
        <dbReference type="EMBL" id="GBG63309.1"/>
    </source>
</evidence>
<dbReference type="PANTHER" id="PTHR33492">
    <property type="entry name" value="OSJNBA0043A12.37 PROTEIN-RELATED"/>
    <property type="match status" value="1"/>
</dbReference>
<evidence type="ECO:0000313" key="4">
    <source>
        <dbReference type="Proteomes" id="UP000265515"/>
    </source>
</evidence>
<name>A0A388JZS5_CHABU</name>
<evidence type="ECO:0000256" key="1">
    <source>
        <dbReference type="SAM" id="MobiDB-lite"/>
    </source>
</evidence>
<organism evidence="3 4">
    <name type="scientific">Chara braunii</name>
    <name type="common">Braun's stonewort</name>
    <dbReference type="NCBI Taxonomy" id="69332"/>
    <lineage>
        <taxon>Eukaryota</taxon>
        <taxon>Viridiplantae</taxon>
        <taxon>Streptophyta</taxon>
        <taxon>Charophyceae</taxon>
        <taxon>Charales</taxon>
        <taxon>Characeae</taxon>
        <taxon>Chara</taxon>
    </lineage>
</organism>
<dbReference type="AlphaFoldDB" id="A0A388JZS5"/>
<evidence type="ECO:0000259" key="2">
    <source>
        <dbReference type="Pfam" id="PF13837"/>
    </source>
</evidence>
<dbReference type="Proteomes" id="UP000265515">
    <property type="component" value="Unassembled WGS sequence"/>
</dbReference>
<dbReference type="PANTHER" id="PTHR33492:SF11">
    <property type="entry name" value="OS04G0670900 PROTEIN"/>
    <property type="match status" value="1"/>
</dbReference>
<feature type="compositionally biased region" description="Polar residues" evidence="1">
    <location>
        <begin position="125"/>
        <end position="135"/>
    </location>
</feature>
<gene>
    <name evidence="3" type="ORF">CBR_g37395</name>
</gene>
<dbReference type="Gramene" id="GBG63309">
    <property type="protein sequence ID" value="GBG63309"/>
    <property type="gene ID" value="CBR_g37395"/>
</dbReference>
<dbReference type="InterPro" id="IPR044822">
    <property type="entry name" value="Myb_DNA-bind_4"/>
</dbReference>
<dbReference type="Pfam" id="PF13837">
    <property type="entry name" value="Myb_DNA-bind_4"/>
    <property type="match status" value="1"/>
</dbReference>
<dbReference type="EMBL" id="BFEA01000037">
    <property type="protein sequence ID" value="GBG63309.1"/>
    <property type="molecule type" value="Genomic_DNA"/>
</dbReference>
<accession>A0A388JZS5</accession>
<feature type="region of interest" description="Disordered" evidence="1">
    <location>
        <begin position="377"/>
        <end position="445"/>
    </location>
</feature>
<feature type="region of interest" description="Disordered" evidence="1">
    <location>
        <begin position="1"/>
        <end position="21"/>
    </location>
</feature>
<keyword evidence="4" id="KW-1185">Reference proteome</keyword>
<feature type="domain" description="Myb/SANT-like DNA-binding" evidence="2">
    <location>
        <begin position="255"/>
        <end position="339"/>
    </location>
</feature>
<sequence>MDSSRWRTDLPAGNDGGFQTQDVPVHGSVSCSSPSTSVVQSFTGQLFDGGRGLSIHLPRAPVLASAHQHAAGTRGRFPGWPSMQSMPAGAMYMGHGPLPGPIGVGYGTPAPHSFEAGCGFDIPTQDLSSQHNVGSGSVMRSDRSWSSQCGQTSQQVNGAMCSPSRPSARRNHLSGTSYFDDDADEGEACEGDDDGDDEGDGVNIPVQTSDNAHGDADSAQHSNQGETLDGREGGRPHDKRKGKDNVATNKKQNVPWTLEERITLAKLMGEDDALMADEEGQHQFMKMKERYAWVHGRMKDNGFRHRTMEDCRKKWMNMLSKAKLILDRCENASGMPSYFDLPMEKRKELEVPLAFERPLWEAMQWKLNRPSMTCDKTLASEDLTGGGGETTQNDGPGNRGSGRSGSDGRTTNDSEGPSKRRRSNSGKARVEDMSCGGVVIGEGDGGFYKGVLRRS</sequence>